<dbReference type="AlphaFoldDB" id="A0A151I9W5"/>
<dbReference type="Gene3D" id="3.30.420.10">
    <property type="entry name" value="Ribonuclease H-like superfamily/Ribonuclease H"/>
    <property type="match status" value="1"/>
</dbReference>
<dbReference type="GO" id="GO:0003676">
    <property type="term" value="F:nucleic acid binding"/>
    <property type="evidence" value="ECO:0007669"/>
    <property type="project" value="InterPro"/>
</dbReference>
<accession>A0A151I9W5</accession>
<name>A0A151I9W5_9HYME</name>
<protein>
    <submittedName>
        <fullName evidence="2">Pro-Pol polyprotein</fullName>
    </submittedName>
</protein>
<proteinExistence type="predicted"/>
<dbReference type="GO" id="GO:0015074">
    <property type="term" value="P:DNA integration"/>
    <property type="evidence" value="ECO:0007669"/>
    <property type="project" value="InterPro"/>
</dbReference>
<dbReference type="Proteomes" id="UP000078542">
    <property type="component" value="Unassembled WGS sequence"/>
</dbReference>
<dbReference type="EMBL" id="KQ978261">
    <property type="protein sequence ID" value="KYM95862.1"/>
    <property type="molecule type" value="Genomic_DNA"/>
</dbReference>
<evidence type="ECO:0000259" key="1">
    <source>
        <dbReference type="PROSITE" id="PS50994"/>
    </source>
</evidence>
<organism evidence="2 3">
    <name type="scientific">Cyphomyrmex costatus</name>
    <dbReference type="NCBI Taxonomy" id="456900"/>
    <lineage>
        <taxon>Eukaryota</taxon>
        <taxon>Metazoa</taxon>
        <taxon>Ecdysozoa</taxon>
        <taxon>Arthropoda</taxon>
        <taxon>Hexapoda</taxon>
        <taxon>Insecta</taxon>
        <taxon>Pterygota</taxon>
        <taxon>Neoptera</taxon>
        <taxon>Endopterygota</taxon>
        <taxon>Hymenoptera</taxon>
        <taxon>Apocrita</taxon>
        <taxon>Aculeata</taxon>
        <taxon>Formicoidea</taxon>
        <taxon>Formicidae</taxon>
        <taxon>Myrmicinae</taxon>
        <taxon>Cyphomyrmex</taxon>
    </lineage>
</organism>
<evidence type="ECO:0000313" key="2">
    <source>
        <dbReference type="EMBL" id="KYM95862.1"/>
    </source>
</evidence>
<dbReference type="PANTHER" id="PTHR38681">
    <property type="entry name" value="RETROVIRUS-RELATED POL POLYPROTEIN FROM TRANSPOSON 412-LIKE PROTEIN-RELATED"/>
    <property type="match status" value="1"/>
</dbReference>
<reference evidence="2 3" key="1">
    <citation type="submission" date="2016-03" db="EMBL/GenBank/DDBJ databases">
        <title>Cyphomyrmex costatus WGS genome.</title>
        <authorList>
            <person name="Nygaard S."/>
            <person name="Hu H."/>
            <person name="Boomsma J."/>
            <person name="Zhang G."/>
        </authorList>
    </citation>
    <scope>NUCLEOTIDE SEQUENCE [LARGE SCALE GENOMIC DNA]</scope>
    <source>
        <strain evidence="2">MS0001</strain>
        <tissue evidence="2">Whole body</tissue>
    </source>
</reference>
<feature type="domain" description="Integrase catalytic" evidence="1">
    <location>
        <begin position="1"/>
        <end position="95"/>
    </location>
</feature>
<dbReference type="PANTHER" id="PTHR38681:SF1">
    <property type="entry name" value="RETROVIRUS-RELATED POL POLYPROTEIN FROM TRANSPOSON 412-LIKE PROTEIN"/>
    <property type="match status" value="1"/>
</dbReference>
<keyword evidence="3" id="KW-1185">Reference proteome</keyword>
<dbReference type="InterPro" id="IPR001584">
    <property type="entry name" value="Integrase_cat-core"/>
</dbReference>
<dbReference type="SUPFAM" id="SSF53098">
    <property type="entry name" value="Ribonuclease H-like"/>
    <property type="match status" value="1"/>
</dbReference>
<feature type="non-terminal residue" evidence="2">
    <location>
        <position position="1"/>
    </location>
</feature>
<sequence>SQFESQLFTALLQLIGCQRIRTTAYHPASNGIIERWHKSFKAAIMCHANDKWARVLSTILLGLRTHVRLDTDASPAEFVYGTTLRVPGEFILPDDFTPNPHIFIEEFREYMRNVKPVPVDHRHKKHAFLFKDLYSCTHVFLRVGHVKKALERPYTGPHKIIERISDRVFDIDVNGEKRSVSVENLKPAHFIRDDLSDIAPESEQPSSTPSNLRSTLKTYARPKKVMFTTECKK</sequence>
<dbReference type="PROSITE" id="PS50994">
    <property type="entry name" value="INTEGRASE"/>
    <property type="match status" value="1"/>
</dbReference>
<dbReference type="InterPro" id="IPR036397">
    <property type="entry name" value="RNaseH_sf"/>
</dbReference>
<gene>
    <name evidence="2" type="ORF">ALC62_13496</name>
</gene>
<dbReference type="InterPro" id="IPR012337">
    <property type="entry name" value="RNaseH-like_sf"/>
</dbReference>
<dbReference type="STRING" id="456900.A0A151I9W5"/>
<evidence type="ECO:0000313" key="3">
    <source>
        <dbReference type="Proteomes" id="UP000078542"/>
    </source>
</evidence>